<protein>
    <submittedName>
        <fullName evidence="2">Uncharacterized protein</fullName>
    </submittedName>
</protein>
<sequence>MTWSVVLTVSLNTCRHVSAAYPPITLSITYVCCCSKTMMWSVVLAVSFSMLLMEVIPTSQQPIIVDGELSAKMFHALENFVPSRPFVKRDVSYEIERVAAMNSEESKVRPSKWCDPPRRVC</sequence>
<organism evidence="2">
    <name type="scientific">Homalodisca liturata</name>
    <dbReference type="NCBI Taxonomy" id="320908"/>
    <lineage>
        <taxon>Eukaryota</taxon>
        <taxon>Metazoa</taxon>
        <taxon>Ecdysozoa</taxon>
        <taxon>Arthropoda</taxon>
        <taxon>Hexapoda</taxon>
        <taxon>Insecta</taxon>
        <taxon>Pterygota</taxon>
        <taxon>Neoptera</taxon>
        <taxon>Paraneoptera</taxon>
        <taxon>Hemiptera</taxon>
        <taxon>Auchenorrhyncha</taxon>
        <taxon>Membracoidea</taxon>
        <taxon>Cicadellidae</taxon>
        <taxon>Cicadellinae</taxon>
        <taxon>Proconiini</taxon>
        <taxon>Homalodisca</taxon>
    </lineage>
</organism>
<feature type="signal peptide" evidence="1">
    <location>
        <begin position="1"/>
        <end position="19"/>
    </location>
</feature>
<keyword evidence="1" id="KW-0732">Signal</keyword>
<feature type="chain" id="PRO_5008584305" evidence="1">
    <location>
        <begin position="20"/>
        <end position="121"/>
    </location>
</feature>
<dbReference type="EMBL" id="GECU01034041">
    <property type="protein sequence ID" value="JAS73665.1"/>
    <property type="molecule type" value="Transcribed_RNA"/>
</dbReference>
<gene>
    <name evidence="2" type="ORF">g.21198</name>
</gene>
<name>A0A1B6HGA5_9HEMI</name>
<evidence type="ECO:0000256" key="1">
    <source>
        <dbReference type="SAM" id="SignalP"/>
    </source>
</evidence>
<accession>A0A1B6HGA5</accession>
<dbReference type="AlphaFoldDB" id="A0A1B6HGA5"/>
<proteinExistence type="predicted"/>
<reference evidence="2" key="1">
    <citation type="submission" date="2015-11" db="EMBL/GenBank/DDBJ databases">
        <title>De novo transcriptome assembly of four potential Pierce s Disease insect vectors from Arizona vineyards.</title>
        <authorList>
            <person name="Tassone E.E."/>
        </authorList>
    </citation>
    <scope>NUCLEOTIDE SEQUENCE</scope>
</reference>
<evidence type="ECO:0000313" key="2">
    <source>
        <dbReference type="EMBL" id="JAS73665.1"/>
    </source>
</evidence>